<dbReference type="InterPro" id="IPR011047">
    <property type="entry name" value="Quinoprotein_ADH-like_sf"/>
</dbReference>
<organism evidence="2 3">
    <name type="scientific">Fluviispira sanaruensis</name>
    <dbReference type="NCBI Taxonomy" id="2493639"/>
    <lineage>
        <taxon>Bacteria</taxon>
        <taxon>Pseudomonadati</taxon>
        <taxon>Bdellovibrionota</taxon>
        <taxon>Oligoflexia</taxon>
        <taxon>Silvanigrellales</taxon>
        <taxon>Silvanigrellaceae</taxon>
        <taxon>Fluviispira</taxon>
    </lineage>
</organism>
<dbReference type="PANTHER" id="PTHR34512:SF30">
    <property type="entry name" value="OUTER MEMBRANE PROTEIN ASSEMBLY FACTOR BAMB"/>
    <property type="match status" value="1"/>
</dbReference>
<dbReference type="InterPro" id="IPR002372">
    <property type="entry name" value="PQQ_rpt_dom"/>
</dbReference>
<dbReference type="AlphaFoldDB" id="A0A4P2VRW2"/>
<dbReference type="EMBL" id="AP019368">
    <property type="protein sequence ID" value="BBH51955.1"/>
    <property type="molecule type" value="Genomic_DNA"/>
</dbReference>
<dbReference type="RefSeq" id="WP_130605980.1">
    <property type="nucleotide sequence ID" value="NZ_AP019368.1"/>
</dbReference>
<evidence type="ECO:0000313" key="2">
    <source>
        <dbReference type="EMBL" id="BBH51955.1"/>
    </source>
</evidence>
<feature type="domain" description="Pyrrolo-quinoline quinone repeat" evidence="1">
    <location>
        <begin position="219"/>
        <end position="404"/>
    </location>
</feature>
<sequence>MKFFNICYLSVFWGVSASAIQFPEIKIVKSRPEIFEVIGAYPPGQWNSPSVLSTVVMPNKRTFSQFGGLTPENTFSLENQLELRKKANQSFLGIVNKTVPLIPRPVCGASPETNTLNCFDLNKYGHYMASFPIPGALSTTPIFYDNAWLFGTAKGFLFKVEADPSNAYLPKLGKDNIYFWGTYARKIMSEFRPKPVYTEDGKITGAKPNKIAALPQGMKWVFPYSSESVGTPVVKNGYVYAFSASEYLQAIDWQTGKLAWATRLAPDSNLRMSSNSLLVTSSEVIVGTELGTVLFLNPKSGSIYWSWKIPSANEEQRALTQLPAGPDRFSAVVALPLLYKRNVIVSNAESMTQNLSLDSRAAIWSYPVGAVAQAKLYADNVIIGSSSGKVISLNTTSGKENWTTQLLKDASPIASIFLSRSGALFAASYKGQVFMLDPKTGKILAENLPIGDVNGEFFAGYDNAEACLSFAQEGFRCFYAKISKDQLSGS</sequence>
<keyword evidence="3" id="KW-1185">Reference proteome</keyword>
<dbReference type="KEGG" id="sbf:JCM31447_03860"/>
<dbReference type="InterPro" id="IPR018391">
    <property type="entry name" value="PQQ_b-propeller_rpt"/>
</dbReference>
<dbReference type="Pfam" id="PF13360">
    <property type="entry name" value="PQQ_2"/>
    <property type="match status" value="1"/>
</dbReference>
<name>A0A4P2VRW2_FLUSA</name>
<dbReference type="Proteomes" id="UP000291236">
    <property type="component" value="Chromosome"/>
</dbReference>
<dbReference type="OrthoDB" id="5288823at2"/>
<dbReference type="SUPFAM" id="SSF50998">
    <property type="entry name" value="Quinoprotein alcohol dehydrogenase-like"/>
    <property type="match status" value="1"/>
</dbReference>
<dbReference type="Gene3D" id="2.130.10.10">
    <property type="entry name" value="YVTN repeat-like/Quinoprotein amine dehydrogenase"/>
    <property type="match status" value="1"/>
</dbReference>
<dbReference type="SMART" id="SM00564">
    <property type="entry name" value="PQQ"/>
    <property type="match status" value="4"/>
</dbReference>
<evidence type="ECO:0000259" key="1">
    <source>
        <dbReference type="Pfam" id="PF13360"/>
    </source>
</evidence>
<accession>A0A4P2VRW2</accession>
<proteinExistence type="predicted"/>
<gene>
    <name evidence="2" type="ORF">JCM31447_03860</name>
</gene>
<dbReference type="PANTHER" id="PTHR34512">
    <property type="entry name" value="CELL SURFACE PROTEIN"/>
    <property type="match status" value="1"/>
</dbReference>
<reference evidence="2 3" key="1">
    <citation type="submission" date="2018-12" db="EMBL/GenBank/DDBJ databases">
        <title>Rubrispira sanarue gen. nov., sp., nov., a member of the order Silvanigrellales, isolated from a brackish lake in Hamamatsu Japan.</title>
        <authorList>
            <person name="Maejima Y."/>
            <person name="Iino T."/>
            <person name="Muraguchi Y."/>
            <person name="Fukuda K."/>
            <person name="Nojiri H."/>
            <person name="Ohkuma M."/>
            <person name="Moriuchi R."/>
            <person name="Dohra H."/>
            <person name="Kimbara K."/>
            <person name="Shintani M."/>
        </authorList>
    </citation>
    <scope>NUCLEOTIDE SEQUENCE [LARGE SCALE GENOMIC DNA]</scope>
    <source>
        <strain evidence="2 3">RF1110005</strain>
    </source>
</reference>
<protein>
    <recommendedName>
        <fullName evidence="1">Pyrrolo-quinoline quinone repeat domain-containing protein</fullName>
    </recommendedName>
</protein>
<evidence type="ECO:0000313" key="3">
    <source>
        <dbReference type="Proteomes" id="UP000291236"/>
    </source>
</evidence>
<dbReference type="InterPro" id="IPR015943">
    <property type="entry name" value="WD40/YVTN_repeat-like_dom_sf"/>
</dbReference>